<evidence type="ECO:0000313" key="4">
    <source>
        <dbReference type="Proteomes" id="UP001632037"/>
    </source>
</evidence>
<dbReference type="SUPFAM" id="SSF51430">
    <property type="entry name" value="NAD(P)-linked oxidoreductase"/>
    <property type="match status" value="1"/>
</dbReference>
<gene>
    <name evidence="3" type="ORF">V7S43_006021</name>
</gene>
<keyword evidence="4" id="KW-1185">Reference proteome</keyword>
<evidence type="ECO:0000313" key="3">
    <source>
        <dbReference type="EMBL" id="KAL3668727.1"/>
    </source>
</evidence>
<reference evidence="3 4" key="1">
    <citation type="submission" date="2024-09" db="EMBL/GenBank/DDBJ databases">
        <title>Genome sequencing and assembly of Phytophthora oleae, isolate VK10A, causative agent of rot of olive drupes.</title>
        <authorList>
            <person name="Conti Taguali S."/>
            <person name="Riolo M."/>
            <person name="La Spada F."/>
            <person name="Cacciola S.O."/>
            <person name="Dionisio G."/>
        </authorList>
    </citation>
    <scope>NUCLEOTIDE SEQUENCE [LARGE SCALE GENOMIC DNA]</scope>
    <source>
        <strain evidence="3 4">VK10A</strain>
    </source>
</reference>
<feature type="domain" description="NADP-dependent oxidoreductase" evidence="2">
    <location>
        <begin position="65"/>
        <end position="277"/>
    </location>
</feature>
<proteinExistence type="predicted"/>
<dbReference type="Gene3D" id="3.20.20.100">
    <property type="entry name" value="NADP-dependent oxidoreductase domain"/>
    <property type="match status" value="1"/>
</dbReference>
<comment type="caution">
    <text evidence="3">The sequence shown here is derived from an EMBL/GenBank/DDBJ whole genome shotgun (WGS) entry which is preliminary data.</text>
</comment>
<dbReference type="Pfam" id="PF00248">
    <property type="entry name" value="Aldo_ket_red"/>
    <property type="match status" value="1"/>
</dbReference>
<dbReference type="Proteomes" id="UP001632037">
    <property type="component" value="Unassembled WGS sequence"/>
</dbReference>
<sequence length="378" mass="41886">MSEDDRATQRQLLVELTTERNCRAVVLERLEDREALLAVRAAIQQTCVENSLLSRSHFVVVATTPADCRLEEFATLVEQALMTLQVQRLDMLLLQAQSLPGTSGLHARKQAVLEAWGHMIAIQQAGLVQHVGVSDLSVQDVDFLLTAYPSSPPEAWSMEIQVSGASSSGVDVPVEDVAAFAHAHGIDMIARFQFNHLDNLEPQDLREEWHLLTQNLAERYRERLFKFLVAHENEGTAASYHMESHALGDTKVMQTPLQIIVRYLLQKGFVVVPQGSNDSLGIDQDKEAQEVAIRELFGPLAHPFTTIHPSCSPHKLHSSLLTRDELAAIDRTLPLTTSFPLPAPPRTPISTTGRSRPGSTQERRMNLPAVVSRPPTAD</sequence>
<feature type="compositionally biased region" description="Polar residues" evidence="1">
    <location>
        <begin position="348"/>
        <end position="360"/>
    </location>
</feature>
<protein>
    <recommendedName>
        <fullName evidence="2">NADP-dependent oxidoreductase domain-containing protein</fullName>
    </recommendedName>
</protein>
<dbReference type="InterPro" id="IPR023210">
    <property type="entry name" value="NADP_OxRdtase_dom"/>
</dbReference>
<accession>A0ABD3FQQ1</accession>
<evidence type="ECO:0000256" key="1">
    <source>
        <dbReference type="SAM" id="MobiDB-lite"/>
    </source>
</evidence>
<dbReference type="InterPro" id="IPR036812">
    <property type="entry name" value="NAD(P)_OxRdtase_dom_sf"/>
</dbReference>
<feature type="region of interest" description="Disordered" evidence="1">
    <location>
        <begin position="335"/>
        <end position="378"/>
    </location>
</feature>
<evidence type="ECO:0000259" key="2">
    <source>
        <dbReference type="Pfam" id="PF00248"/>
    </source>
</evidence>
<dbReference type="EMBL" id="JBIMZQ010000010">
    <property type="protein sequence ID" value="KAL3668727.1"/>
    <property type="molecule type" value="Genomic_DNA"/>
</dbReference>
<name>A0ABD3FQQ1_9STRA</name>
<organism evidence="3 4">
    <name type="scientific">Phytophthora oleae</name>
    <dbReference type="NCBI Taxonomy" id="2107226"/>
    <lineage>
        <taxon>Eukaryota</taxon>
        <taxon>Sar</taxon>
        <taxon>Stramenopiles</taxon>
        <taxon>Oomycota</taxon>
        <taxon>Peronosporomycetes</taxon>
        <taxon>Peronosporales</taxon>
        <taxon>Peronosporaceae</taxon>
        <taxon>Phytophthora</taxon>
    </lineage>
</organism>
<dbReference type="AlphaFoldDB" id="A0ABD3FQQ1"/>